<dbReference type="GO" id="GO:0005507">
    <property type="term" value="F:copper ion binding"/>
    <property type="evidence" value="ECO:0007669"/>
    <property type="project" value="InterPro"/>
</dbReference>
<dbReference type="GO" id="GO:0009055">
    <property type="term" value="F:electron transfer activity"/>
    <property type="evidence" value="ECO:0007669"/>
    <property type="project" value="InterPro"/>
</dbReference>
<dbReference type="STRING" id="1915.SLINC_3461"/>
<reference evidence="4 5" key="1">
    <citation type="submission" date="2016-07" db="EMBL/GenBank/DDBJ databases">
        <title>Enhancement of antibiotic productionsby engineered nitrateutilization in actinobacteria.</title>
        <authorList>
            <person name="Meng S.C."/>
        </authorList>
    </citation>
    <scope>NUCLEOTIDE SEQUENCE [LARGE SCALE GENOMIC DNA]</scope>
    <source>
        <strain evidence="4 5">NRRL 2936</strain>
    </source>
</reference>
<sequence length="336" mass="34404">MTRSERTDGSAERRRKPPAGNRALLVAGLGAALAAVLSLGLLSAVTGSTKASQQAAGAAQAPAAAAAEVQPAAAAAPDHQVDIMSYEFGDGKQLVVEVGQTVQWTNHDSAPHTVTTTKAPVSFDSGTLEQGDSWSYTFTKVGTYEYYCAVHPDMVASVKVVAADGGGGSTPAPTPTPAPTTPPGGTPAPTPTTPPTTGPTPSPTPSGGTGGGGGSGGDEQCTSVKNVLLPILQHLYSAHLEESPGQQVKDALALDSYIKMHTVWIESILKPAVEGGGTVADSTLGTLLQHIYAAHLNESLGQQVTDLLNVDSYVKMHTVWAGQLLTPTTDFLTDNC</sequence>
<gene>
    <name evidence="4" type="ORF">SLINC_3461</name>
</gene>
<evidence type="ECO:0000313" key="5">
    <source>
        <dbReference type="Proteomes" id="UP000092598"/>
    </source>
</evidence>
<feature type="compositionally biased region" description="Pro residues" evidence="3">
    <location>
        <begin position="172"/>
        <end position="204"/>
    </location>
</feature>
<dbReference type="SUPFAM" id="SSF49503">
    <property type="entry name" value="Cupredoxins"/>
    <property type="match status" value="1"/>
</dbReference>
<dbReference type="Pfam" id="PF00127">
    <property type="entry name" value="Copper-bind"/>
    <property type="match status" value="1"/>
</dbReference>
<dbReference type="InterPro" id="IPR052721">
    <property type="entry name" value="ET_Amicyanin"/>
</dbReference>
<dbReference type="Proteomes" id="UP000092598">
    <property type="component" value="Chromosome"/>
</dbReference>
<evidence type="ECO:0000256" key="1">
    <source>
        <dbReference type="ARBA" id="ARBA00022723"/>
    </source>
</evidence>
<keyword evidence="2" id="KW-0186">Copper</keyword>
<keyword evidence="1" id="KW-0479">Metal-binding</keyword>
<proteinExistence type="predicted"/>
<dbReference type="PANTHER" id="PTHR36507">
    <property type="entry name" value="BLL1555 PROTEIN"/>
    <property type="match status" value="1"/>
</dbReference>
<keyword evidence="5" id="KW-1185">Reference proteome</keyword>
<dbReference type="AlphaFoldDB" id="A0A1B1MAM9"/>
<evidence type="ECO:0000256" key="3">
    <source>
        <dbReference type="SAM" id="MobiDB-lite"/>
    </source>
</evidence>
<dbReference type="InterPro" id="IPR000923">
    <property type="entry name" value="BlueCu_1"/>
</dbReference>
<dbReference type="KEGG" id="sls:SLINC_3461"/>
<dbReference type="InterPro" id="IPR008972">
    <property type="entry name" value="Cupredoxin"/>
</dbReference>
<dbReference type="PATRIC" id="fig|1915.4.peg.3799"/>
<name>A0A1B1MAM9_STRLN</name>
<protein>
    <submittedName>
        <fullName evidence="4">Uncharacterized protein</fullName>
    </submittedName>
</protein>
<dbReference type="PANTHER" id="PTHR36507:SF1">
    <property type="entry name" value="BLL1555 PROTEIN"/>
    <property type="match status" value="1"/>
</dbReference>
<feature type="region of interest" description="Disordered" evidence="3">
    <location>
        <begin position="166"/>
        <end position="220"/>
    </location>
</feature>
<evidence type="ECO:0000313" key="4">
    <source>
        <dbReference type="EMBL" id="ANS65685.1"/>
    </source>
</evidence>
<dbReference type="OrthoDB" id="574459at2"/>
<feature type="compositionally biased region" description="Gly residues" evidence="3">
    <location>
        <begin position="207"/>
        <end position="217"/>
    </location>
</feature>
<dbReference type="EMBL" id="CP016438">
    <property type="protein sequence ID" value="ANS65685.1"/>
    <property type="molecule type" value="Genomic_DNA"/>
</dbReference>
<accession>A0A1B1MAM9</accession>
<dbReference type="RefSeq" id="WP_067433876.1">
    <property type="nucleotide sequence ID" value="NZ_CP016438.1"/>
</dbReference>
<organism evidence="4 5">
    <name type="scientific">Streptomyces lincolnensis</name>
    <dbReference type="NCBI Taxonomy" id="1915"/>
    <lineage>
        <taxon>Bacteria</taxon>
        <taxon>Bacillati</taxon>
        <taxon>Actinomycetota</taxon>
        <taxon>Actinomycetes</taxon>
        <taxon>Kitasatosporales</taxon>
        <taxon>Streptomycetaceae</taxon>
        <taxon>Streptomyces</taxon>
    </lineage>
</organism>
<evidence type="ECO:0000256" key="2">
    <source>
        <dbReference type="ARBA" id="ARBA00023008"/>
    </source>
</evidence>
<dbReference type="Gene3D" id="2.60.40.420">
    <property type="entry name" value="Cupredoxins - blue copper proteins"/>
    <property type="match status" value="1"/>
</dbReference>